<reference evidence="2 3" key="1">
    <citation type="journal article" date="2016" name="J. Microbiol.">
        <title>Dankookia rubra gen. nov., sp. nov., an alphaproteobacterium isolated from sediment of a shallow stream.</title>
        <authorList>
            <person name="Kim W.H."/>
            <person name="Kim D.H."/>
            <person name="Kang K."/>
            <person name="Ahn T.Y."/>
        </authorList>
    </citation>
    <scope>NUCLEOTIDE SEQUENCE [LARGE SCALE GENOMIC DNA]</scope>
    <source>
        <strain evidence="2 3">JCM30602</strain>
    </source>
</reference>
<dbReference type="EMBL" id="SMSJ01000095">
    <property type="protein sequence ID" value="TDH58827.1"/>
    <property type="molecule type" value="Genomic_DNA"/>
</dbReference>
<sequence length="180" mass="19500">MTSSLRLGDEEFWLDAADAAEVKRLCAFDRQAGLALARRTAHRASITVPMMMDAAPPAPAQPLRNAAPSPPPVVQGPISMSTKPTHTKTAVGDETLYADARVVAELERLRGENAALKAMRDGAIQPPAAQPVVDALTSSRLAYRDALRADEARRNDPSTPYGAYREYLQNAHLRRDGNRG</sequence>
<organism evidence="2 3">
    <name type="scientific">Dankookia rubra</name>
    <dbReference type="NCBI Taxonomy" id="1442381"/>
    <lineage>
        <taxon>Bacteria</taxon>
        <taxon>Pseudomonadati</taxon>
        <taxon>Pseudomonadota</taxon>
        <taxon>Alphaproteobacteria</taxon>
        <taxon>Acetobacterales</taxon>
        <taxon>Roseomonadaceae</taxon>
        <taxon>Dankookia</taxon>
    </lineage>
</organism>
<evidence type="ECO:0000313" key="2">
    <source>
        <dbReference type="EMBL" id="TDH58827.1"/>
    </source>
</evidence>
<name>A0A4R5Q9H8_9PROT</name>
<evidence type="ECO:0000313" key="3">
    <source>
        <dbReference type="Proteomes" id="UP000295096"/>
    </source>
</evidence>
<dbReference type="Proteomes" id="UP000295096">
    <property type="component" value="Unassembled WGS sequence"/>
</dbReference>
<evidence type="ECO:0000256" key="1">
    <source>
        <dbReference type="SAM" id="MobiDB-lite"/>
    </source>
</evidence>
<gene>
    <name evidence="2" type="ORF">E2C06_30635</name>
</gene>
<protein>
    <submittedName>
        <fullName evidence="2">Uncharacterized protein</fullName>
    </submittedName>
</protein>
<accession>A0A4R5Q9H8</accession>
<proteinExistence type="predicted"/>
<keyword evidence="3" id="KW-1185">Reference proteome</keyword>
<comment type="caution">
    <text evidence="2">The sequence shown here is derived from an EMBL/GenBank/DDBJ whole genome shotgun (WGS) entry which is preliminary data.</text>
</comment>
<feature type="region of interest" description="Disordered" evidence="1">
    <location>
        <begin position="67"/>
        <end position="86"/>
    </location>
</feature>
<dbReference type="AlphaFoldDB" id="A0A4R5Q9H8"/>
<dbReference type="RefSeq" id="WP_133292377.1">
    <property type="nucleotide sequence ID" value="NZ_SMSJ01000095.1"/>
</dbReference>